<sequence length="86" mass="9863">MNNLFKALSDPTRRNILQMLQDRDLSAGEIANEFDISKPSISHHLDILKQAELISGERDGQFILYSINTTVLEEAANWFLEMINKE</sequence>
<dbReference type="SUPFAM" id="SSF46785">
    <property type="entry name" value="Winged helix' DNA-binding domain"/>
    <property type="match status" value="1"/>
</dbReference>
<evidence type="ECO:0000256" key="3">
    <source>
        <dbReference type="ARBA" id="ARBA00023163"/>
    </source>
</evidence>
<protein>
    <submittedName>
        <fullName evidence="5">Transcriptional regulator, ArsR family</fullName>
    </submittedName>
</protein>
<dbReference type="OrthoDB" id="9799175at2"/>
<evidence type="ECO:0000256" key="2">
    <source>
        <dbReference type="ARBA" id="ARBA00023125"/>
    </source>
</evidence>
<dbReference type="Pfam" id="PF01022">
    <property type="entry name" value="HTH_5"/>
    <property type="match status" value="1"/>
</dbReference>
<dbReference type="InterPro" id="IPR051081">
    <property type="entry name" value="HTH_MetalResp_TranReg"/>
</dbReference>
<dbReference type="PANTHER" id="PTHR33154:SF33">
    <property type="entry name" value="TRANSCRIPTIONAL REPRESSOR SDPR"/>
    <property type="match status" value="1"/>
</dbReference>
<dbReference type="Gene3D" id="1.10.10.10">
    <property type="entry name" value="Winged helix-like DNA-binding domain superfamily/Winged helix DNA-binding domain"/>
    <property type="match status" value="1"/>
</dbReference>
<dbReference type="InterPro" id="IPR036390">
    <property type="entry name" value="WH_DNA-bd_sf"/>
</dbReference>
<dbReference type="InterPro" id="IPR047796">
    <property type="entry name" value="SdpR-like_repress"/>
</dbReference>
<dbReference type="EMBL" id="VNHY01000005">
    <property type="protein sequence ID" value="TYP91706.1"/>
    <property type="molecule type" value="Genomic_DNA"/>
</dbReference>
<dbReference type="NCBIfam" id="NF033789">
    <property type="entry name" value="repress_SdpR"/>
    <property type="match status" value="1"/>
</dbReference>
<keyword evidence="6" id="KW-1185">Reference proteome</keyword>
<evidence type="ECO:0000259" key="4">
    <source>
        <dbReference type="PROSITE" id="PS50987"/>
    </source>
</evidence>
<dbReference type="InterPro" id="IPR036388">
    <property type="entry name" value="WH-like_DNA-bd_sf"/>
</dbReference>
<dbReference type="InterPro" id="IPR001845">
    <property type="entry name" value="HTH_ArsR_DNA-bd_dom"/>
</dbReference>
<proteinExistence type="predicted"/>
<comment type="caution">
    <text evidence="5">The sequence shown here is derived from an EMBL/GenBank/DDBJ whole genome shotgun (WGS) entry which is preliminary data.</text>
</comment>
<dbReference type="GO" id="GO:0003677">
    <property type="term" value="F:DNA binding"/>
    <property type="evidence" value="ECO:0007669"/>
    <property type="project" value="UniProtKB-KW"/>
</dbReference>
<accession>A0A5D3YF97</accession>
<reference evidence="5 6" key="1">
    <citation type="submission" date="2019-07" db="EMBL/GenBank/DDBJ databases">
        <title>Genomic Encyclopedia of Archaeal and Bacterial Type Strains, Phase II (KMG-II): from individual species to whole genera.</title>
        <authorList>
            <person name="Goeker M."/>
        </authorList>
    </citation>
    <scope>NUCLEOTIDE SEQUENCE [LARGE SCALE GENOMIC DNA]</scope>
    <source>
        <strain evidence="5 6">DSM 21935</strain>
    </source>
</reference>
<dbReference type="AlphaFoldDB" id="A0A5D3YF97"/>
<dbReference type="CDD" id="cd00090">
    <property type="entry name" value="HTH_ARSR"/>
    <property type="match status" value="1"/>
</dbReference>
<gene>
    <name evidence="5" type="ORF">LX73_2532</name>
</gene>
<evidence type="ECO:0000313" key="5">
    <source>
        <dbReference type="EMBL" id="TYP91706.1"/>
    </source>
</evidence>
<dbReference type="GO" id="GO:0003700">
    <property type="term" value="F:DNA-binding transcription factor activity"/>
    <property type="evidence" value="ECO:0007669"/>
    <property type="project" value="InterPro"/>
</dbReference>
<evidence type="ECO:0000256" key="1">
    <source>
        <dbReference type="ARBA" id="ARBA00023015"/>
    </source>
</evidence>
<keyword evidence="1" id="KW-0805">Transcription regulation</keyword>
<dbReference type="PRINTS" id="PR00778">
    <property type="entry name" value="HTHARSR"/>
</dbReference>
<dbReference type="NCBIfam" id="NF033788">
    <property type="entry name" value="HTH_metalloreg"/>
    <property type="match status" value="1"/>
</dbReference>
<evidence type="ECO:0000313" key="6">
    <source>
        <dbReference type="Proteomes" id="UP000324595"/>
    </source>
</evidence>
<organism evidence="5 6">
    <name type="scientific">Fodinibius salinus</name>
    <dbReference type="NCBI Taxonomy" id="860790"/>
    <lineage>
        <taxon>Bacteria</taxon>
        <taxon>Pseudomonadati</taxon>
        <taxon>Balneolota</taxon>
        <taxon>Balneolia</taxon>
        <taxon>Balneolales</taxon>
        <taxon>Balneolaceae</taxon>
        <taxon>Fodinibius</taxon>
    </lineage>
</organism>
<dbReference type="InterPro" id="IPR011991">
    <property type="entry name" value="ArsR-like_HTH"/>
</dbReference>
<dbReference type="Proteomes" id="UP000324595">
    <property type="component" value="Unassembled WGS sequence"/>
</dbReference>
<dbReference type="PROSITE" id="PS50987">
    <property type="entry name" value="HTH_ARSR_2"/>
    <property type="match status" value="1"/>
</dbReference>
<dbReference type="PANTHER" id="PTHR33154">
    <property type="entry name" value="TRANSCRIPTIONAL REGULATOR, ARSR FAMILY"/>
    <property type="match status" value="1"/>
</dbReference>
<keyword evidence="3" id="KW-0804">Transcription</keyword>
<name>A0A5D3YF97_9BACT</name>
<keyword evidence="2" id="KW-0238">DNA-binding</keyword>
<dbReference type="RefSeq" id="WP_148899848.1">
    <property type="nucleotide sequence ID" value="NZ_VNHY01000005.1"/>
</dbReference>
<dbReference type="SMART" id="SM00418">
    <property type="entry name" value="HTH_ARSR"/>
    <property type="match status" value="1"/>
</dbReference>
<feature type="domain" description="HTH arsR-type" evidence="4">
    <location>
        <begin position="1"/>
        <end position="86"/>
    </location>
</feature>